<keyword evidence="1" id="KW-0732">Signal</keyword>
<organism evidence="2 3">
    <name type="scientific">Aquabacter spiritensis</name>
    <dbReference type="NCBI Taxonomy" id="933073"/>
    <lineage>
        <taxon>Bacteria</taxon>
        <taxon>Pseudomonadati</taxon>
        <taxon>Pseudomonadota</taxon>
        <taxon>Alphaproteobacteria</taxon>
        <taxon>Hyphomicrobiales</taxon>
        <taxon>Xanthobacteraceae</taxon>
        <taxon>Aquabacter</taxon>
    </lineage>
</organism>
<evidence type="ECO:0000313" key="2">
    <source>
        <dbReference type="EMBL" id="TCT06656.1"/>
    </source>
</evidence>
<gene>
    <name evidence="2" type="ORF">EDC64_102135</name>
</gene>
<dbReference type="OrthoDB" id="9780765at2"/>
<accession>A0A4R3M1U9</accession>
<dbReference type="Proteomes" id="UP000294664">
    <property type="component" value="Unassembled WGS sequence"/>
</dbReference>
<dbReference type="RefSeq" id="WP_132030141.1">
    <property type="nucleotide sequence ID" value="NZ_SMAI01000002.1"/>
</dbReference>
<dbReference type="EMBL" id="SMAI01000002">
    <property type="protein sequence ID" value="TCT06656.1"/>
    <property type="molecule type" value="Genomic_DNA"/>
</dbReference>
<protein>
    <submittedName>
        <fullName evidence="2">Uncharacterized protein</fullName>
    </submittedName>
</protein>
<sequence>MKAWLFGGIALAASALSALAQTPAPQASAPQTAAPQTPAAPPAPAAAVQAAAVQAASAPRPELRDARYCEILPILLSLRGLEATVYSTIGHNDCPQAAWAGLSEPALRKQFGAVTVIMNGPRHFLMDRIIPKGATAKGELLTLNGITFESRAEVKLSLFELQEKPYSEHTIDRETVYQFDAGKPTFQLKAPDGTVYVMQAYAQIVDPTLSYADLPKLGERLKPPAGWTYSAVTPADTLLLKAEGKATVIQDELKNTYQKLVP</sequence>
<keyword evidence="3" id="KW-1185">Reference proteome</keyword>
<feature type="signal peptide" evidence="1">
    <location>
        <begin position="1"/>
        <end position="20"/>
    </location>
</feature>
<reference evidence="2 3" key="1">
    <citation type="submission" date="2019-03" db="EMBL/GenBank/DDBJ databases">
        <title>Genomic Encyclopedia of Type Strains, Phase IV (KMG-IV): sequencing the most valuable type-strain genomes for metagenomic binning, comparative biology and taxonomic classification.</title>
        <authorList>
            <person name="Goeker M."/>
        </authorList>
    </citation>
    <scope>NUCLEOTIDE SEQUENCE [LARGE SCALE GENOMIC DNA]</scope>
    <source>
        <strain evidence="2 3">DSM 9035</strain>
    </source>
</reference>
<feature type="chain" id="PRO_5020940407" evidence="1">
    <location>
        <begin position="21"/>
        <end position="262"/>
    </location>
</feature>
<proteinExistence type="predicted"/>
<evidence type="ECO:0000313" key="3">
    <source>
        <dbReference type="Proteomes" id="UP000294664"/>
    </source>
</evidence>
<dbReference type="AlphaFoldDB" id="A0A4R3M1U9"/>
<name>A0A4R3M1U9_9HYPH</name>
<evidence type="ECO:0000256" key="1">
    <source>
        <dbReference type="SAM" id="SignalP"/>
    </source>
</evidence>
<comment type="caution">
    <text evidence="2">The sequence shown here is derived from an EMBL/GenBank/DDBJ whole genome shotgun (WGS) entry which is preliminary data.</text>
</comment>